<dbReference type="InterPro" id="IPR012934">
    <property type="entry name" value="Znf_AD"/>
</dbReference>
<feature type="compositionally biased region" description="Basic and acidic residues" evidence="2">
    <location>
        <begin position="984"/>
        <end position="998"/>
    </location>
</feature>
<feature type="binding site" evidence="1">
    <location>
        <position position="61"/>
    </location>
    <ligand>
        <name>Zn(2+)</name>
        <dbReference type="ChEBI" id="CHEBI:29105"/>
    </ligand>
</feature>
<evidence type="ECO:0000313" key="5">
    <source>
        <dbReference type="RefSeq" id="XP_023165758.2"/>
    </source>
</evidence>
<keyword evidence="4" id="KW-1185">Reference proteome</keyword>
<feature type="region of interest" description="Disordered" evidence="2">
    <location>
        <begin position="101"/>
        <end position="201"/>
    </location>
</feature>
<dbReference type="AlphaFoldDB" id="A0A6J1LLZ2"/>
<dbReference type="RefSeq" id="XP_023165758.2">
    <property type="nucleotide sequence ID" value="XM_023309990.2"/>
</dbReference>
<feature type="binding site" evidence="1">
    <location>
        <position position="58"/>
    </location>
    <ligand>
        <name>Zn(2+)</name>
        <dbReference type="ChEBI" id="CHEBI:29105"/>
    </ligand>
</feature>
<reference evidence="5" key="1">
    <citation type="submission" date="2025-08" db="UniProtKB">
        <authorList>
            <consortium name="RefSeq"/>
        </authorList>
    </citation>
    <scope>IDENTIFICATION</scope>
    <source>
        <strain evidence="5">15085-1641.00</strain>
        <tissue evidence="5">Whole body</tissue>
    </source>
</reference>
<feature type="compositionally biased region" description="Polar residues" evidence="2">
    <location>
        <begin position="523"/>
        <end position="533"/>
    </location>
</feature>
<keyword evidence="1" id="KW-0479">Metal-binding</keyword>
<dbReference type="Gene3D" id="3.40.1800.20">
    <property type="match status" value="1"/>
</dbReference>
<dbReference type="Proteomes" id="UP000504633">
    <property type="component" value="Unplaced"/>
</dbReference>
<keyword evidence="1" id="KW-0862">Zinc</keyword>
<feature type="compositionally biased region" description="Polar residues" evidence="2">
    <location>
        <begin position="101"/>
        <end position="114"/>
    </location>
</feature>
<feature type="compositionally biased region" description="Low complexity" evidence="2">
    <location>
        <begin position="872"/>
        <end position="881"/>
    </location>
</feature>
<dbReference type="GeneID" id="111595993"/>
<dbReference type="PANTHER" id="PTHR39942:SF1">
    <property type="entry name" value="BCDNA.LD26519-RELATED"/>
    <property type="match status" value="1"/>
</dbReference>
<feature type="region of interest" description="Disordered" evidence="2">
    <location>
        <begin position="870"/>
        <end position="1037"/>
    </location>
</feature>
<feature type="region of interest" description="Disordered" evidence="2">
    <location>
        <begin position="523"/>
        <end position="610"/>
    </location>
</feature>
<sequence length="1037" mass="114045">MDAHFEHLCRICAANTKSKSNSVVESVFIFKTTGLKDKIARHIFLNVAENDPLPKVLCKSCYRQVEATASLSNIAKHTQRVFRDFLLSTVQSRQATAALVNESQVAPTPTQEVNESSHSDSNIKRHFGSLDNNTFRPILLTRPSDPTHASAGNEKHDDVVISLTNKDSEHHQRHQQKRQRDAPEYSNNRSNAKMNSLTQPTRRNSVFVDSRYSSAPMSIAQRSMQLPPSLAPIHPEVALSKVTKYSPEKRHSPAGVINFIQTHGRITGSAPTITTTEVNKRYSTGTGGSTCAHAKKHQVPASATQTVSIAGVPNLPKSVLQQKQRNLKNALNNISAIRDGQVSLLKPSHQRQTLEDIDIRPLVTTTVVPHQSLYGAEPSVEEALPEHIIIAAPKKKKEEPATLTLKSPPKLQKIGITHAKNVHGENVMAETSSVNKSKALPSMSSLTDAISLGNVIRDPDLLKLILKALKWPVTIGNCNEQMAKLKNSKFAVIMSDSNLLQDNDLTQLLGPYLGPMMAIVQQQHNNPSCNPNKTPSPPASPSATAELRTIGECTMPYKLPPETSVQLVPSSPTDEEHPQPLTSRPLDPKRQQRKSRLHDLSGNEPPNTEDIATTSKATLVANELLNINAKLLSQFSTNPADVLNEALTSMLKQQQESKIQRSICRRRSASAASSALNLEDIVLVEPQPLLDNPLSSDADVSTITSLPELSDPSPITRPIIKRRKAVTKTANRPEISMPKADENNSKTEPEQEKSTEEIVCTDNHSKIVEASSIQNSVDTPQAPTSTVQEVISSSCTSHALGCASEDTDANSATATATKSKSNTPMASVRKTNVKSALGQKLLEAIGLPQPGKDALTESARDTLRSALKRSLKQAQEQQQQLKRVKQEEPVKQMADSTTKLVAGESSEEHKKAIAERELELLKRKTKNTDKNSLPIKDEKSDRTDVSSSSSRNRKNRNKSKTDTLDDDSGLEEKKSERWDEDDDLPLKTEPEKNTDHINRPTRTSKTMSKYYKSPCVDKPLSPSKSQHSMGRRSTRQR</sequence>
<dbReference type="GO" id="GO:0005634">
    <property type="term" value="C:nucleus"/>
    <property type="evidence" value="ECO:0007669"/>
    <property type="project" value="InterPro"/>
</dbReference>
<dbReference type="KEGG" id="dhe:111595993"/>
<dbReference type="PROSITE" id="PS51915">
    <property type="entry name" value="ZAD"/>
    <property type="match status" value="1"/>
</dbReference>
<feature type="compositionally biased region" description="Basic and acidic residues" evidence="2">
    <location>
        <begin position="739"/>
        <end position="756"/>
    </location>
</feature>
<evidence type="ECO:0000313" key="4">
    <source>
        <dbReference type="Proteomes" id="UP000504633"/>
    </source>
</evidence>
<feature type="region of interest" description="Disordered" evidence="2">
    <location>
        <begin position="724"/>
        <end position="757"/>
    </location>
</feature>
<evidence type="ECO:0000259" key="3">
    <source>
        <dbReference type="PROSITE" id="PS51915"/>
    </source>
</evidence>
<dbReference type="SUPFAM" id="SSF57716">
    <property type="entry name" value="Glucocorticoid receptor-like (DNA-binding domain)"/>
    <property type="match status" value="1"/>
</dbReference>
<accession>A0A6J1LLZ2</accession>
<feature type="domain" description="ZAD" evidence="3">
    <location>
        <begin position="7"/>
        <end position="85"/>
    </location>
</feature>
<organism evidence="4 5">
    <name type="scientific">Drosophila hydei</name>
    <name type="common">Fruit fly</name>
    <dbReference type="NCBI Taxonomy" id="7224"/>
    <lineage>
        <taxon>Eukaryota</taxon>
        <taxon>Metazoa</taxon>
        <taxon>Ecdysozoa</taxon>
        <taxon>Arthropoda</taxon>
        <taxon>Hexapoda</taxon>
        <taxon>Insecta</taxon>
        <taxon>Pterygota</taxon>
        <taxon>Neoptera</taxon>
        <taxon>Endopterygota</taxon>
        <taxon>Diptera</taxon>
        <taxon>Brachycera</taxon>
        <taxon>Muscomorpha</taxon>
        <taxon>Ephydroidea</taxon>
        <taxon>Drosophilidae</taxon>
        <taxon>Drosophila</taxon>
    </lineage>
</organism>
<evidence type="ECO:0000256" key="1">
    <source>
        <dbReference type="PROSITE-ProRule" id="PRU01263"/>
    </source>
</evidence>
<dbReference type="OMA" id="NCEEQMT"/>
<proteinExistence type="predicted"/>
<feature type="compositionally biased region" description="Polar residues" evidence="2">
    <location>
        <begin position="185"/>
        <end position="201"/>
    </location>
</feature>
<dbReference type="SMART" id="SM00868">
    <property type="entry name" value="zf-AD"/>
    <property type="match status" value="1"/>
</dbReference>
<dbReference type="OrthoDB" id="654211at2759"/>
<protein>
    <submittedName>
        <fullName evidence="5">Uncharacterized protein LOC111595993</fullName>
    </submittedName>
</protein>
<evidence type="ECO:0000256" key="2">
    <source>
        <dbReference type="SAM" id="MobiDB-lite"/>
    </source>
</evidence>
<feature type="binding site" evidence="1">
    <location>
        <position position="12"/>
    </location>
    <ligand>
        <name>Zn(2+)</name>
        <dbReference type="ChEBI" id="CHEBI:29105"/>
    </ligand>
</feature>
<feature type="compositionally biased region" description="Polar residues" evidence="2">
    <location>
        <begin position="563"/>
        <end position="572"/>
    </location>
</feature>
<name>A0A6J1LLZ2_DROHY</name>
<dbReference type="PANTHER" id="PTHR39942">
    <property type="entry name" value="BCDNA.LD26519-RELATED"/>
    <property type="match status" value="1"/>
</dbReference>
<dbReference type="GO" id="GO:0008270">
    <property type="term" value="F:zinc ion binding"/>
    <property type="evidence" value="ECO:0007669"/>
    <property type="project" value="UniProtKB-UniRule"/>
</dbReference>
<gene>
    <name evidence="5" type="primary">LOC111595993</name>
</gene>
<keyword evidence="1" id="KW-0863">Zinc-finger</keyword>
<feature type="compositionally biased region" description="Basic and acidic residues" evidence="2">
    <location>
        <begin position="906"/>
        <end position="944"/>
    </location>
</feature>
<feature type="binding site" evidence="1">
    <location>
        <position position="9"/>
    </location>
    <ligand>
        <name>Zn(2+)</name>
        <dbReference type="ChEBI" id="CHEBI:29105"/>
    </ligand>
</feature>